<evidence type="ECO:0000313" key="2">
    <source>
        <dbReference type="Proteomes" id="UP000544872"/>
    </source>
</evidence>
<reference evidence="1 2" key="1">
    <citation type="submission" date="2020-08" db="EMBL/GenBank/DDBJ databases">
        <title>Genomic Encyclopedia of Type Strains, Phase IV (KMG-IV): sequencing the most valuable type-strain genomes for metagenomic binning, comparative biology and taxonomic classification.</title>
        <authorList>
            <person name="Goeker M."/>
        </authorList>
    </citation>
    <scope>NUCLEOTIDE SEQUENCE [LARGE SCALE GENOMIC DNA]</scope>
    <source>
        <strain evidence="1 2">DSM 11590</strain>
    </source>
</reference>
<dbReference type="SUPFAM" id="SSF52833">
    <property type="entry name" value="Thioredoxin-like"/>
    <property type="match status" value="1"/>
</dbReference>
<dbReference type="RefSeq" id="WP_184262231.1">
    <property type="nucleotide sequence ID" value="NZ_JACIIX010000003.1"/>
</dbReference>
<gene>
    <name evidence="1" type="ORF">FHS48_001133</name>
</gene>
<dbReference type="EMBL" id="JACIIX010000003">
    <property type="protein sequence ID" value="MBB6209725.1"/>
    <property type="molecule type" value="Genomic_DNA"/>
</dbReference>
<dbReference type="Gene3D" id="3.40.30.10">
    <property type="entry name" value="Glutaredoxin"/>
    <property type="match status" value="1"/>
</dbReference>
<dbReference type="InterPro" id="IPR036249">
    <property type="entry name" value="Thioredoxin-like_sf"/>
</dbReference>
<organism evidence="1 2">
    <name type="scientific">Novispirillum itersonii</name>
    <name type="common">Aquaspirillum itersonii</name>
    <dbReference type="NCBI Taxonomy" id="189"/>
    <lineage>
        <taxon>Bacteria</taxon>
        <taxon>Pseudomonadati</taxon>
        <taxon>Pseudomonadota</taxon>
        <taxon>Alphaproteobacteria</taxon>
        <taxon>Rhodospirillales</taxon>
        <taxon>Novispirillaceae</taxon>
        <taxon>Novispirillum</taxon>
    </lineage>
</organism>
<proteinExistence type="predicted"/>
<name>A0A7W9ZE40_NOVIT</name>
<sequence length="126" mass="14263">MSDTTDLFYTAHVFLCTNERPEGHPRGSCAAHGSVKLRDYMKARAKEFGLNERRIRTQQAGCLDRCELGPVLVIYPEGVWYAPRTKEDIDEILLTHLRDGQRVERLMVLPTDADRAAFEARQAASA</sequence>
<evidence type="ECO:0000313" key="1">
    <source>
        <dbReference type="EMBL" id="MBB6209725.1"/>
    </source>
</evidence>
<dbReference type="Proteomes" id="UP000544872">
    <property type="component" value="Unassembled WGS sequence"/>
</dbReference>
<accession>A0A7W9ZE40</accession>
<keyword evidence="2" id="KW-1185">Reference proteome</keyword>
<dbReference type="CDD" id="cd02980">
    <property type="entry name" value="TRX_Fd_family"/>
    <property type="match status" value="1"/>
</dbReference>
<protein>
    <submittedName>
        <fullName evidence="1">(2Fe-2S) ferredoxin</fullName>
    </submittedName>
</protein>
<comment type="caution">
    <text evidence="1">The sequence shown here is derived from an EMBL/GenBank/DDBJ whole genome shotgun (WGS) entry which is preliminary data.</text>
</comment>
<dbReference type="AlphaFoldDB" id="A0A7W9ZE40"/>